<evidence type="ECO:0000313" key="2">
    <source>
        <dbReference type="Proteomes" id="UP000290637"/>
    </source>
</evidence>
<keyword evidence="2" id="KW-1185">Reference proteome</keyword>
<dbReference type="EMBL" id="CP035913">
    <property type="protein sequence ID" value="QBE66338.1"/>
    <property type="molecule type" value="Genomic_DNA"/>
</dbReference>
<dbReference type="KEGG" id="plue:EWM63_27975"/>
<reference evidence="1 2" key="1">
    <citation type="submission" date="2019-02" db="EMBL/GenBank/DDBJ databases">
        <title>Draft Genome Sequences of Six Type Strains of the Genus Massilia.</title>
        <authorList>
            <person name="Miess H."/>
            <person name="Frediansyhah A."/>
            <person name="Gross H."/>
        </authorList>
    </citation>
    <scope>NUCLEOTIDE SEQUENCE [LARGE SCALE GENOMIC DNA]</scope>
    <source>
        <strain evidence="1 2">DSM 17473</strain>
    </source>
</reference>
<dbReference type="Proteomes" id="UP000290637">
    <property type="component" value="Chromosome"/>
</dbReference>
<dbReference type="AlphaFoldDB" id="A0A4P6L5X2"/>
<gene>
    <name evidence="1" type="ORF">EWM63_27975</name>
</gene>
<organism evidence="1 2">
    <name type="scientific">Pseudoduganella lutea</name>
    <dbReference type="NCBI Taxonomy" id="321985"/>
    <lineage>
        <taxon>Bacteria</taxon>
        <taxon>Pseudomonadati</taxon>
        <taxon>Pseudomonadota</taxon>
        <taxon>Betaproteobacteria</taxon>
        <taxon>Burkholderiales</taxon>
        <taxon>Oxalobacteraceae</taxon>
        <taxon>Telluria group</taxon>
        <taxon>Pseudoduganella</taxon>
    </lineage>
</organism>
<name>A0A4P6L5X2_9BURK</name>
<dbReference type="RefSeq" id="WP_130189446.1">
    <property type="nucleotide sequence ID" value="NZ_CP035913.1"/>
</dbReference>
<accession>A0A4P6L5X2</accession>
<protein>
    <submittedName>
        <fullName evidence="1">Uncharacterized protein</fullName>
    </submittedName>
</protein>
<sequence>MKINEQWLAESASSFAQLIEGADGGEVGRWMWEDMDDTWRAARGLGITHANEDALAEAEAWQNT</sequence>
<evidence type="ECO:0000313" key="1">
    <source>
        <dbReference type="EMBL" id="QBE66338.1"/>
    </source>
</evidence>
<proteinExistence type="predicted"/>